<protein>
    <submittedName>
        <fullName evidence="2">Uncharacterized protein</fullName>
    </submittedName>
</protein>
<feature type="compositionally biased region" description="Basic and acidic residues" evidence="1">
    <location>
        <begin position="127"/>
        <end position="140"/>
    </location>
</feature>
<feature type="compositionally biased region" description="Gly residues" evidence="1">
    <location>
        <begin position="451"/>
        <end position="460"/>
    </location>
</feature>
<organism evidence="2 3">
    <name type="scientific">Chara braunii</name>
    <name type="common">Braun's stonewort</name>
    <dbReference type="NCBI Taxonomy" id="69332"/>
    <lineage>
        <taxon>Eukaryota</taxon>
        <taxon>Viridiplantae</taxon>
        <taxon>Streptophyta</taxon>
        <taxon>Charophyceae</taxon>
        <taxon>Charales</taxon>
        <taxon>Characeae</taxon>
        <taxon>Chara</taxon>
    </lineage>
</organism>
<keyword evidence="3" id="KW-1185">Reference proteome</keyword>
<feature type="compositionally biased region" description="Basic and acidic residues" evidence="1">
    <location>
        <begin position="392"/>
        <end position="408"/>
    </location>
</feature>
<dbReference type="AlphaFoldDB" id="A0A388M1L6"/>
<dbReference type="Gramene" id="GBG88436">
    <property type="protein sequence ID" value="GBG88436"/>
    <property type="gene ID" value="CBR_g47135"/>
</dbReference>
<feature type="region of interest" description="Disordered" evidence="1">
    <location>
        <begin position="212"/>
        <end position="313"/>
    </location>
</feature>
<feature type="region of interest" description="Disordered" evidence="1">
    <location>
        <begin position="1"/>
        <end position="189"/>
    </location>
</feature>
<evidence type="ECO:0000313" key="2">
    <source>
        <dbReference type="EMBL" id="GBG88436.1"/>
    </source>
</evidence>
<feature type="compositionally biased region" description="Basic and acidic residues" evidence="1">
    <location>
        <begin position="38"/>
        <end position="77"/>
    </location>
</feature>
<dbReference type="EMBL" id="BFEA01000673">
    <property type="protein sequence ID" value="GBG88436.1"/>
    <property type="molecule type" value="Genomic_DNA"/>
</dbReference>
<dbReference type="Proteomes" id="UP000265515">
    <property type="component" value="Unassembled WGS sequence"/>
</dbReference>
<accession>A0A388M1L6</accession>
<comment type="caution">
    <text evidence="2">The sequence shown here is derived from an EMBL/GenBank/DDBJ whole genome shotgun (WGS) entry which is preliminary data.</text>
</comment>
<proteinExistence type="predicted"/>
<feature type="compositionally biased region" description="Gly residues" evidence="1">
    <location>
        <begin position="269"/>
        <end position="281"/>
    </location>
</feature>
<feature type="compositionally biased region" description="Basic and acidic residues" evidence="1">
    <location>
        <begin position="90"/>
        <end position="116"/>
    </location>
</feature>
<feature type="region of interest" description="Disordered" evidence="1">
    <location>
        <begin position="388"/>
        <end position="460"/>
    </location>
</feature>
<feature type="compositionally biased region" description="Basic and acidic residues" evidence="1">
    <location>
        <begin position="226"/>
        <end position="241"/>
    </location>
</feature>
<evidence type="ECO:0000256" key="1">
    <source>
        <dbReference type="SAM" id="MobiDB-lite"/>
    </source>
</evidence>
<reference evidence="2 3" key="1">
    <citation type="journal article" date="2018" name="Cell">
        <title>The Chara Genome: Secondary Complexity and Implications for Plant Terrestrialization.</title>
        <authorList>
            <person name="Nishiyama T."/>
            <person name="Sakayama H."/>
            <person name="Vries J.D."/>
            <person name="Buschmann H."/>
            <person name="Saint-Marcoux D."/>
            <person name="Ullrich K.K."/>
            <person name="Haas F.B."/>
            <person name="Vanderstraeten L."/>
            <person name="Becker D."/>
            <person name="Lang D."/>
            <person name="Vosolsobe S."/>
            <person name="Rombauts S."/>
            <person name="Wilhelmsson P.K.I."/>
            <person name="Janitza P."/>
            <person name="Kern R."/>
            <person name="Heyl A."/>
            <person name="Rumpler F."/>
            <person name="Villalobos L.I.A.C."/>
            <person name="Clay J.M."/>
            <person name="Skokan R."/>
            <person name="Toyoda A."/>
            <person name="Suzuki Y."/>
            <person name="Kagoshima H."/>
            <person name="Schijlen E."/>
            <person name="Tajeshwar N."/>
            <person name="Catarino B."/>
            <person name="Hetherington A.J."/>
            <person name="Saltykova A."/>
            <person name="Bonnot C."/>
            <person name="Breuninger H."/>
            <person name="Symeonidi A."/>
            <person name="Radhakrishnan G.V."/>
            <person name="Van Nieuwerburgh F."/>
            <person name="Deforce D."/>
            <person name="Chang C."/>
            <person name="Karol K.G."/>
            <person name="Hedrich R."/>
            <person name="Ulvskov P."/>
            <person name="Glockner G."/>
            <person name="Delwiche C.F."/>
            <person name="Petrasek J."/>
            <person name="Van de Peer Y."/>
            <person name="Friml J."/>
            <person name="Beilby M."/>
            <person name="Dolan L."/>
            <person name="Kohara Y."/>
            <person name="Sugano S."/>
            <person name="Fujiyama A."/>
            <person name="Delaux P.-M."/>
            <person name="Quint M."/>
            <person name="TheiBen G."/>
            <person name="Hagemann M."/>
            <person name="Harholt J."/>
            <person name="Dunand C."/>
            <person name="Zachgo S."/>
            <person name="Langdale J."/>
            <person name="Maumus F."/>
            <person name="Straeten D.V.D."/>
            <person name="Gould S.B."/>
            <person name="Rensing S.A."/>
        </authorList>
    </citation>
    <scope>NUCLEOTIDE SEQUENCE [LARGE SCALE GENOMIC DNA]</scope>
    <source>
        <strain evidence="2 3">S276</strain>
    </source>
</reference>
<gene>
    <name evidence="2" type="ORF">CBR_g47135</name>
</gene>
<feature type="compositionally biased region" description="Basic and acidic residues" evidence="1">
    <location>
        <begin position="166"/>
        <end position="189"/>
    </location>
</feature>
<feature type="compositionally biased region" description="Polar residues" evidence="1">
    <location>
        <begin position="1"/>
        <end position="20"/>
    </location>
</feature>
<name>A0A388M1L6_CHABU</name>
<evidence type="ECO:0000313" key="3">
    <source>
        <dbReference type="Proteomes" id="UP000265515"/>
    </source>
</evidence>
<sequence>MGSHTSVITDDVPSTGQASGTARGGGRRGRRPSAADVLKQEPREGLRTTGRRWEVRSDIEHEREAEEEEVPRQDRRYSPSHHRTTSPPEALRRSERLASTAGRERTHDSEDREGERTPFGSGIRPRSPSELRTDDFDVEHTGGGLRDFSDPGHRHASPSEVPTVHFDLHGRVETEEEQDARLDREEEERLQTLPGWEGRFAYLEEQRRQRDLETGGWGGFDADDGGVPREPSDTSGDEGRDVAAGGRSPHCGGGGDGETACDDGKGAAVCGGGEGGPGGDGDTAVDKGQGDAVGGGGDDGPDGDDNDEHGRGDDAYRLALVLRDPAVAPLRPDDRAHTFFDADTLAQALIEDPFSHTGRMSGDRRPAERVYSLLPYVVQSPRWSCSSLSGVRGRESGAVEVGSGRRSDGGGCAGSMPPPPARAAEAGVDADDETPAPRIAHSSAFPPPVRGGVGGGWLAH</sequence>